<dbReference type="EMBL" id="JAGZGG010000004">
    <property type="protein sequence ID" value="MBS5331488.1"/>
    <property type="molecule type" value="Genomic_DNA"/>
</dbReference>
<proteinExistence type="predicted"/>
<dbReference type="Proteomes" id="UP000759273">
    <property type="component" value="Unassembled WGS sequence"/>
</dbReference>
<evidence type="ECO:0000313" key="1">
    <source>
        <dbReference type="EMBL" id="MBS5331488.1"/>
    </source>
</evidence>
<organism evidence="1 2">
    <name type="scientific">Subdoligranulum variabile</name>
    <dbReference type="NCBI Taxonomy" id="214851"/>
    <lineage>
        <taxon>Bacteria</taxon>
        <taxon>Bacillati</taxon>
        <taxon>Bacillota</taxon>
        <taxon>Clostridia</taxon>
        <taxon>Eubacteriales</taxon>
        <taxon>Oscillospiraceae</taxon>
        <taxon>Subdoligranulum</taxon>
    </lineage>
</organism>
<protein>
    <submittedName>
        <fullName evidence="1">DUF523 domain-containing protein</fullName>
    </submittedName>
</protein>
<evidence type="ECO:0000313" key="2">
    <source>
        <dbReference type="Proteomes" id="UP000759273"/>
    </source>
</evidence>
<dbReference type="Pfam" id="PF04463">
    <property type="entry name" value="2-thiour_desulf"/>
    <property type="match status" value="1"/>
</dbReference>
<gene>
    <name evidence="1" type="ORF">KHY36_03035</name>
</gene>
<comment type="caution">
    <text evidence="1">The sequence shown here is derived from an EMBL/GenBank/DDBJ whole genome shotgun (WGS) entry which is preliminary data.</text>
</comment>
<dbReference type="PANTHER" id="PTHR30087:SF1">
    <property type="entry name" value="HYPOTHETICAL CYTOSOLIC PROTEIN"/>
    <property type="match status" value="1"/>
</dbReference>
<accession>A0A943HH06</accession>
<dbReference type="PANTHER" id="PTHR30087">
    <property type="entry name" value="INNER MEMBRANE PROTEIN"/>
    <property type="match status" value="1"/>
</dbReference>
<dbReference type="InterPro" id="IPR007553">
    <property type="entry name" value="2-thiour_desulf"/>
</dbReference>
<reference evidence="1" key="1">
    <citation type="submission" date="2021-02" db="EMBL/GenBank/DDBJ databases">
        <title>Infant gut strain persistence is associated with maternal origin, phylogeny, and functional potential including surface adhesion and iron acquisition.</title>
        <authorList>
            <person name="Lou Y.C."/>
        </authorList>
    </citation>
    <scope>NUCLEOTIDE SEQUENCE</scope>
    <source>
        <strain evidence="1">L3_101_000M1_dasL3_101_000M1_concoct_87</strain>
    </source>
</reference>
<dbReference type="AlphaFoldDB" id="A0A943HH06"/>
<sequence length="147" mass="15530">MKILVSACLLGVACKYSGGDNVCPALLNAVQHSGHTFIPICPEVYGGLPTPRPPAERTGDCVLTETGTDVTAQYQRGAEAALQLARLTGCEAAILKANSPSCGCGTIYDGTFRHRKIAGDGVTAELLQAHGLCVYNEDNFSELLRYV</sequence>
<name>A0A943HH06_9FIRM</name>